<accession>A0ABX0SRQ4</accession>
<dbReference type="GO" id="GO:0016757">
    <property type="term" value="F:glycosyltransferase activity"/>
    <property type="evidence" value="ECO:0007669"/>
    <property type="project" value="UniProtKB-KW"/>
</dbReference>
<comment type="caution">
    <text evidence="10">The sequence shown here is derived from an EMBL/GenBank/DDBJ whole genome shotgun (WGS) entry which is preliminary data.</text>
</comment>
<feature type="region of interest" description="Disordered" evidence="8">
    <location>
        <begin position="1"/>
        <end position="29"/>
    </location>
</feature>
<feature type="transmembrane region" description="Helical" evidence="9">
    <location>
        <begin position="199"/>
        <end position="222"/>
    </location>
</feature>
<evidence type="ECO:0000313" key="10">
    <source>
        <dbReference type="EMBL" id="NIH79638.1"/>
    </source>
</evidence>
<keyword evidence="2" id="KW-1003">Cell membrane</keyword>
<dbReference type="Proteomes" id="UP000754495">
    <property type="component" value="Unassembled WGS sequence"/>
</dbReference>
<sequence>MRPDQQALGVPVPSSTAETAAAGPAPRDGGRRPVPWAVFWPVLVLGGVCGFWYVREVLANLPALLHLLDLGVYRIAGQRVLHGVSVYDTPLVGHVRGVWEFVYTPFAALLFVPLAAVTGAGFRWVGALGDYAMLVAGVWAALSLLRLRRDVRLVVFSLPVAAVLMWCEPVRETMAFGQVNILLMTLVLLDVALPDSSKVKGALIGIATGIKLTPAFFVLYLLVTRRYRAAAVAGGAFAATVAIGFAVLGHDSVTFWSGAFADPARVGVPENPSNESLRGFFARTTGLAGGMQIVWLLAAVVTAVVCLLLVRRLSARGEELGAVTLCGLAMTAVSPYSWVHHWVWLAMLLIWLADRAFRGSVPAWVALAGTLLVTSGGVLPFAGLQENSVFDFTAAGVRWLCQNAYLWLTFGVFLTVALGYRAAVRTDSASSR</sequence>
<name>A0ABX0SRQ4_9PSEU</name>
<evidence type="ECO:0000256" key="3">
    <source>
        <dbReference type="ARBA" id="ARBA00022679"/>
    </source>
</evidence>
<feature type="transmembrane region" description="Helical" evidence="9">
    <location>
        <begin position="404"/>
        <end position="423"/>
    </location>
</feature>
<evidence type="ECO:0000256" key="6">
    <source>
        <dbReference type="ARBA" id="ARBA00023136"/>
    </source>
</evidence>
<evidence type="ECO:0000256" key="5">
    <source>
        <dbReference type="ARBA" id="ARBA00022989"/>
    </source>
</evidence>
<evidence type="ECO:0000313" key="11">
    <source>
        <dbReference type="Proteomes" id="UP000754495"/>
    </source>
</evidence>
<evidence type="ECO:0000256" key="8">
    <source>
        <dbReference type="SAM" id="MobiDB-lite"/>
    </source>
</evidence>
<gene>
    <name evidence="10" type="ORF">FHX46_002168</name>
</gene>
<feature type="transmembrane region" description="Helical" evidence="9">
    <location>
        <begin position="151"/>
        <end position="167"/>
    </location>
</feature>
<keyword evidence="11" id="KW-1185">Reference proteome</keyword>
<evidence type="ECO:0000256" key="2">
    <source>
        <dbReference type="ARBA" id="ARBA00022475"/>
    </source>
</evidence>
<proteinExistence type="inferred from homology"/>
<organism evidence="10 11">
    <name type="scientific">Amycolatopsis viridis</name>
    <dbReference type="NCBI Taxonomy" id="185678"/>
    <lineage>
        <taxon>Bacteria</taxon>
        <taxon>Bacillati</taxon>
        <taxon>Actinomycetota</taxon>
        <taxon>Actinomycetes</taxon>
        <taxon>Pseudonocardiales</taxon>
        <taxon>Pseudonocardiaceae</taxon>
        <taxon>Amycolatopsis</taxon>
    </lineage>
</organism>
<evidence type="ECO:0000256" key="7">
    <source>
        <dbReference type="ARBA" id="ARBA00024033"/>
    </source>
</evidence>
<evidence type="ECO:0000256" key="9">
    <source>
        <dbReference type="SAM" id="Phobius"/>
    </source>
</evidence>
<feature type="transmembrane region" description="Helical" evidence="9">
    <location>
        <begin position="101"/>
        <end position="121"/>
    </location>
</feature>
<feature type="transmembrane region" description="Helical" evidence="9">
    <location>
        <begin position="293"/>
        <end position="310"/>
    </location>
</feature>
<dbReference type="EMBL" id="JAANOU010000001">
    <property type="protein sequence ID" value="NIH79638.1"/>
    <property type="molecule type" value="Genomic_DNA"/>
</dbReference>
<feature type="transmembrane region" description="Helical" evidence="9">
    <location>
        <begin position="229"/>
        <end position="248"/>
    </location>
</feature>
<keyword evidence="5 9" id="KW-1133">Transmembrane helix</keyword>
<comment type="subcellular location">
    <subcellularLocation>
        <location evidence="1">Cell membrane</location>
        <topology evidence="1">Multi-pass membrane protein</topology>
    </subcellularLocation>
</comment>
<dbReference type="InterPro" id="IPR018584">
    <property type="entry name" value="GT87"/>
</dbReference>
<reference evidence="10 11" key="1">
    <citation type="submission" date="2020-03" db="EMBL/GenBank/DDBJ databases">
        <title>Sequencing the genomes of 1000 actinobacteria strains.</title>
        <authorList>
            <person name="Klenk H.-P."/>
        </authorList>
    </citation>
    <scope>NUCLEOTIDE SEQUENCE [LARGE SCALE GENOMIC DNA]</scope>
    <source>
        <strain evidence="10 11">DSM 45668</strain>
    </source>
</reference>
<evidence type="ECO:0000256" key="1">
    <source>
        <dbReference type="ARBA" id="ARBA00004651"/>
    </source>
</evidence>
<keyword evidence="4 9" id="KW-0812">Transmembrane</keyword>
<feature type="transmembrane region" description="Helical" evidence="9">
    <location>
        <begin position="364"/>
        <end position="384"/>
    </location>
</feature>
<feature type="transmembrane region" description="Helical" evidence="9">
    <location>
        <begin position="128"/>
        <end position="145"/>
    </location>
</feature>
<dbReference type="RefSeq" id="WP_208400101.1">
    <property type="nucleotide sequence ID" value="NZ_JAANOU010000001.1"/>
</dbReference>
<keyword evidence="6 9" id="KW-0472">Membrane</keyword>
<comment type="similarity">
    <text evidence="7">Belongs to the glycosyltransferase 87 family.</text>
</comment>
<dbReference type="EC" id="2.4.1.-" evidence="10"/>
<evidence type="ECO:0000256" key="4">
    <source>
        <dbReference type="ARBA" id="ARBA00022692"/>
    </source>
</evidence>
<keyword evidence="10" id="KW-0328">Glycosyltransferase</keyword>
<dbReference type="Pfam" id="PF09594">
    <property type="entry name" value="GT87"/>
    <property type="match status" value="1"/>
</dbReference>
<protein>
    <submittedName>
        <fullName evidence="10">Alpha-1,2-mannosyltransferase</fullName>
        <ecNumber evidence="10">2.4.1.-</ecNumber>
    </submittedName>
</protein>
<feature type="transmembrane region" description="Helical" evidence="9">
    <location>
        <begin position="34"/>
        <end position="54"/>
    </location>
</feature>
<keyword evidence="3 10" id="KW-0808">Transferase</keyword>